<dbReference type="CDD" id="cd00082">
    <property type="entry name" value="HisKA"/>
    <property type="match status" value="1"/>
</dbReference>
<name>A0A286D9C2_9GAMM</name>
<dbReference type="Gene3D" id="1.10.287.130">
    <property type="match status" value="1"/>
</dbReference>
<protein>
    <recommendedName>
        <fullName evidence="3">histidine kinase</fullName>
        <ecNumber evidence="3">2.7.13.3</ecNumber>
    </recommendedName>
</protein>
<keyword evidence="12 13" id="KW-0472">Membrane</keyword>
<dbReference type="AlphaFoldDB" id="A0A286D9C2"/>
<keyword evidence="5" id="KW-0808">Transferase</keyword>
<comment type="catalytic activity">
    <reaction evidence="1">
        <text>ATP + protein L-histidine = ADP + protein N-phospho-L-histidine.</text>
        <dbReference type="EC" id="2.7.13.3"/>
    </reaction>
</comment>
<dbReference type="PANTHER" id="PTHR45436:SF14">
    <property type="entry name" value="SENSOR PROTEIN QSEC"/>
    <property type="match status" value="1"/>
</dbReference>
<gene>
    <name evidence="16" type="ORF">SAMN06296416_106200</name>
</gene>
<dbReference type="GO" id="GO:0005886">
    <property type="term" value="C:plasma membrane"/>
    <property type="evidence" value="ECO:0007669"/>
    <property type="project" value="TreeGrafter"/>
</dbReference>
<dbReference type="CDD" id="cd00075">
    <property type="entry name" value="HATPase"/>
    <property type="match status" value="1"/>
</dbReference>
<accession>A0A286D9C2</accession>
<dbReference type="PRINTS" id="PR00344">
    <property type="entry name" value="BCTRLSENSOR"/>
</dbReference>
<reference evidence="16 17" key="1">
    <citation type="submission" date="2017-09" db="EMBL/GenBank/DDBJ databases">
        <authorList>
            <person name="Ehlers B."/>
            <person name="Leendertz F.H."/>
        </authorList>
    </citation>
    <scope>NUCLEOTIDE SEQUENCE [LARGE SCALE GENOMIC DNA]</scope>
    <source>
        <strain evidence="16 17">CGMCC 1.10978</strain>
    </source>
</reference>
<feature type="domain" description="Histidine kinase" evidence="14">
    <location>
        <begin position="239"/>
        <end position="454"/>
    </location>
</feature>
<keyword evidence="4" id="KW-0597">Phosphoprotein</keyword>
<evidence type="ECO:0000256" key="7">
    <source>
        <dbReference type="ARBA" id="ARBA00022741"/>
    </source>
</evidence>
<evidence type="ECO:0000256" key="12">
    <source>
        <dbReference type="ARBA" id="ARBA00023136"/>
    </source>
</evidence>
<evidence type="ECO:0000256" key="5">
    <source>
        <dbReference type="ARBA" id="ARBA00022679"/>
    </source>
</evidence>
<keyword evidence="10 13" id="KW-1133">Transmembrane helix</keyword>
<evidence type="ECO:0000259" key="14">
    <source>
        <dbReference type="PROSITE" id="PS50109"/>
    </source>
</evidence>
<keyword evidence="17" id="KW-1185">Reference proteome</keyword>
<dbReference type="InterPro" id="IPR036890">
    <property type="entry name" value="HATPase_C_sf"/>
</dbReference>
<dbReference type="InterPro" id="IPR036097">
    <property type="entry name" value="HisK_dim/P_sf"/>
</dbReference>
<evidence type="ECO:0000256" key="6">
    <source>
        <dbReference type="ARBA" id="ARBA00022692"/>
    </source>
</evidence>
<evidence type="ECO:0000313" key="17">
    <source>
        <dbReference type="Proteomes" id="UP000219374"/>
    </source>
</evidence>
<feature type="transmembrane region" description="Helical" evidence="13">
    <location>
        <begin position="158"/>
        <end position="182"/>
    </location>
</feature>
<keyword evidence="8 16" id="KW-0418">Kinase</keyword>
<evidence type="ECO:0000256" key="4">
    <source>
        <dbReference type="ARBA" id="ARBA00022553"/>
    </source>
</evidence>
<sequence length="458" mass="49849">MNHSLKSKLLIAVMTPLALGWACWLTGQHLQMTRQQKGHEDLFLQEVVEQILMSMPANLDGLDTGPRLTLPQGPAPSRKLDDLSYQVWVLGQRSPIVRSAAAPEQPLRPDFQSGFAITQVAGEPWRVYAATDSTGRIQVQAGRAQSAMRAELAYWIKISLWSGVGILLVLGLAVGIAIHWSLRPMNRLRQSMAQRNALDLAPLPVAGIPREIRPLVESFNGLLQRLAQAMQGERQFLADAAHELRTPLAALLTQTHVALRAGSQTDARQALDQLAHGIERTSRLAQQLLDSARIDASRLHREHGRVELAEVITMVAREFEGMAARHRQTLAVEVEAVSVRGNLDDLGILVRNLVDNALRYGDPGGRIELRCHRDADSGEAVLTVADNGPGVLPEERERIFERFYRGSNGNGARGSGIGLSLVARIAAAHAARISVGAGIGGCGFGCSVRFPAEPETQD</sequence>
<dbReference type="InterPro" id="IPR004358">
    <property type="entry name" value="Sig_transdc_His_kin-like_C"/>
</dbReference>
<dbReference type="InterPro" id="IPR003594">
    <property type="entry name" value="HATPase_dom"/>
</dbReference>
<dbReference type="Pfam" id="PF00512">
    <property type="entry name" value="HisKA"/>
    <property type="match status" value="1"/>
</dbReference>
<evidence type="ECO:0000256" key="13">
    <source>
        <dbReference type="SAM" id="Phobius"/>
    </source>
</evidence>
<keyword evidence="6 13" id="KW-0812">Transmembrane</keyword>
<keyword evidence="11" id="KW-0902">Two-component regulatory system</keyword>
<dbReference type="Proteomes" id="UP000219374">
    <property type="component" value="Unassembled WGS sequence"/>
</dbReference>
<evidence type="ECO:0000256" key="11">
    <source>
        <dbReference type="ARBA" id="ARBA00023012"/>
    </source>
</evidence>
<comment type="subcellular location">
    <subcellularLocation>
        <location evidence="2">Membrane</location>
        <topology evidence="2">Multi-pass membrane protein</topology>
    </subcellularLocation>
</comment>
<evidence type="ECO:0000256" key="10">
    <source>
        <dbReference type="ARBA" id="ARBA00022989"/>
    </source>
</evidence>
<evidence type="ECO:0000313" key="16">
    <source>
        <dbReference type="EMBL" id="SOD55232.1"/>
    </source>
</evidence>
<evidence type="ECO:0000256" key="8">
    <source>
        <dbReference type="ARBA" id="ARBA00022777"/>
    </source>
</evidence>
<dbReference type="SMART" id="SM00387">
    <property type="entry name" value="HATPase_c"/>
    <property type="match status" value="1"/>
</dbReference>
<dbReference type="GO" id="GO:0005524">
    <property type="term" value="F:ATP binding"/>
    <property type="evidence" value="ECO:0007669"/>
    <property type="project" value="UniProtKB-KW"/>
</dbReference>
<evidence type="ECO:0000256" key="9">
    <source>
        <dbReference type="ARBA" id="ARBA00022840"/>
    </source>
</evidence>
<evidence type="ECO:0000256" key="2">
    <source>
        <dbReference type="ARBA" id="ARBA00004141"/>
    </source>
</evidence>
<dbReference type="RefSeq" id="WP_097122489.1">
    <property type="nucleotide sequence ID" value="NZ_OCND01000006.1"/>
</dbReference>
<dbReference type="Gene3D" id="3.30.565.10">
    <property type="entry name" value="Histidine kinase-like ATPase, C-terminal domain"/>
    <property type="match status" value="1"/>
</dbReference>
<dbReference type="SUPFAM" id="SSF47384">
    <property type="entry name" value="Homodimeric domain of signal transducing histidine kinase"/>
    <property type="match status" value="1"/>
</dbReference>
<dbReference type="InterPro" id="IPR005467">
    <property type="entry name" value="His_kinase_dom"/>
</dbReference>
<dbReference type="InterPro" id="IPR050428">
    <property type="entry name" value="TCS_sensor_his_kinase"/>
</dbReference>
<evidence type="ECO:0000256" key="1">
    <source>
        <dbReference type="ARBA" id="ARBA00000085"/>
    </source>
</evidence>
<dbReference type="PROSITE" id="PS50109">
    <property type="entry name" value="HIS_KIN"/>
    <property type="match status" value="1"/>
</dbReference>
<dbReference type="PROSITE" id="PS50885">
    <property type="entry name" value="HAMP"/>
    <property type="match status" value="1"/>
</dbReference>
<dbReference type="SUPFAM" id="SSF55874">
    <property type="entry name" value="ATPase domain of HSP90 chaperone/DNA topoisomerase II/histidine kinase"/>
    <property type="match status" value="1"/>
</dbReference>
<dbReference type="InterPro" id="IPR003660">
    <property type="entry name" value="HAMP_dom"/>
</dbReference>
<evidence type="ECO:0000259" key="15">
    <source>
        <dbReference type="PROSITE" id="PS50885"/>
    </source>
</evidence>
<keyword evidence="9" id="KW-0067">ATP-binding</keyword>
<dbReference type="OrthoDB" id="9804645at2"/>
<dbReference type="InterPro" id="IPR003661">
    <property type="entry name" value="HisK_dim/P_dom"/>
</dbReference>
<keyword evidence="7" id="KW-0547">Nucleotide-binding</keyword>
<feature type="domain" description="HAMP" evidence="15">
    <location>
        <begin position="179"/>
        <end position="231"/>
    </location>
</feature>
<dbReference type="Pfam" id="PF02518">
    <property type="entry name" value="HATPase_c"/>
    <property type="match status" value="1"/>
</dbReference>
<proteinExistence type="predicted"/>
<dbReference type="EC" id="2.7.13.3" evidence="3"/>
<dbReference type="EMBL" id="OCND01000006">
    <property type="protein sequence ID" value="SOD55232.1"/>
    <property type="molecule type" value="Genomic_DNA"/>
</dbReference>
<dbReference type="GO" id="GO:0000155">
    <property type="term" value="F:phosphorelay sensor kinase activity"/>
    <property type="evidence" value="ECO:0007669"/>
    <property type="project" value="InterPro"/>
</dbReference>
<dbReference type="SMART" id="SM00388">
    <property type="entry name" value="HisKA"/>
    <property type="match status" value="1"/>
</dbReference>
<dbReference type="PANTHER" id="PTHR45436">
    <property type="entry name" value="SENSOR HISTIDINE KINASE YKOH"/>
    <property type="match status" value="1"/>
</dbReference>
<organism evidence="16 17">
    <name type="scientific">Pseudoxanthomonas wuyuanensis</name>
    <dbReference type="NCBI Taxonomy" id="1073196"/>
    <lineage>
        <taxon>Bacteria</taxon>
        <taxon>Pseudomonadati</taxon>
        <taxon>Pseudomonadota</taxon>
        <taxon>Gammaproteobacteria</taxon>
        <taxon>Lysobacterales</taxon>
        <taxon>Lysobacteraceae</taxon>
        <taxon>Pseudoxanthomonas</taxon>
    </lineage>
</organism>
<evidence type="ECO:0000256" key="3">
    <source>
        <dbReference type="ARBA" id="ARBA00012438"/>
    </source>
</evidence>